<dbReference type="Proteomes" id="UP001146019">
    <property type="component" value="Unassembled WGS sequence"/>
</dbReference>
<sequence>MYKKFQEVHSKDEIGEVLAGSTVIIFGLDQDCILSQAGIVTQDYWVRQQSVP</sequence>
<dbReference type="EMBL" id="JAPKMY010000004">
    <property type="protein sequence ID" value="MCX5468097.1"/>
    <property type="molecule type" value="Genomic_DNA"/>
</dbReference>
<dbReference type="RefSeq" id="WP_266130323.1">
    <property type="nucleotide sequence ID" value="NZ_JAPKMY010000004.1"/>
</dbReference>
<organism evidence="1 2">
    <name type="scientific">Acinetobacter nematophilus</name>
    <dbReference type="NCBI Taxonomy" id="2994642"/>
    <lineage>
        <taxon>Bacteria</taxon>
        <taxon>Pseudomonadati</taxon>
        <taxon>Pseudomonadota</taxon>
        <taxon>Gammaproteobacteria</taxon>
        <taxon>Moraxellales</taxon>
        <taxon>Moraxellaceae</taxon>
        <taxon>Acinetobacter</taxon>
    </lineage>
</organism>
<gene>
    <name evidence="1" type="ORF">OSH00_10100</name>
</gene>
<proteinExistence type="predicted"/>
<protein>
    <submittedName>
        <fullName evidence="1">Uncharacterized protein</fullName>
    </submittedName>
</protein>
<name>A0A9X3IGU2_9GAMM</name>
<accession>A0A9X3IGU2</accession>
<evidence type="ECO:0000313" key="2">
    <source>
        <dbReference type="Proteomes" id="UP001146019"/>
    </source>
</evidence>
<dbReference type="AlphaFoldDB" id="A0A9X3IGU2"/>
<reference evidence="1" key="1">
    <citation type="submission" date="2022-11" db="EMBL/GenBank/DDBJ databases">
        <title>Biodiversity and phylogenetic relationships of bacteria.</title>
        <authorList>
            <person name="Machado R.A.R."/>
            <person name="Bhat A."/>
            <person name="Loulou A."/>
            <person name="Kallel S."/>
        </authorList>
    </citation>
    <scope>NUCLEOTIDE SEQUENCE</scope>
    <source>
        <strain evidence="1">A-IN1</strain>
    </source>
</reference>
<evidence type="ECO:0000313" key="1">
    <source>
        <dbReference type="EMBL" id="MCX5468097.1"/>
    </source>
</evidence>
<keyword evidence="2" id="KW-1185">Reference proteome</keyword>
<comment type="caution">
    <text evidence="1">The sequence shown here is derived from an EMBL/GenBank/DDBJ whole genome shotgun (WGS) entry which is preliminary data.</text>
</comment>